<dbReference type="Pfam" id="PF01554">
    <property type="entry name" value="MatE"/>
    <property type="match status" value="1"/>
</dbReference>
<dbReference type="GO" id="GO:0042910">
    <property type="term" value="F:xenobiotic transmembrane transporter activity"/>
    <property type="evidence" value="ECO:0007669"/>
    <property type="project" value="InterPro"/>
</dbReference>
<gene>
    <name evidence="2" type="ORF">GCM10025791_17550</name>
</gene>
<dbReference type="InterPro" id="IPR052556">
    <property type="entry name" value="PolySynth_Transporter"/>
</dbReference>
<feature type="transmembrane region" description="Helical" evidence="1">
    <location>
        <begin position="12"/>
        <end position="32"/>
    </location>
</feature>
<keyword evidence="1" id="KW-0472">Membrane</keyword>
<keyword evidence="1" id="KW-1133">Transmembrane helix</keyword>
<dbReference type="GO" id="GO:0016020">
    <property type="term" value="C:membrane"/>
    <property type="evidence" value="ECO:0007669"/>
    <property type="project" value="InterPro"/>
</dbReference>
<keyword evidence="1" id="KW-0812">Transmembrane</keyword>
<name>A0AAV3U0U6_9ALTE</name>
<keyword evidence="3" id="KW-1185">Reference proteome</keyword>
<reference evidence="3" key="1">
    <citation type="journal article" date="2019" name="Int. J. Syst. Evol. Microbiol.">
        <title>The Global Catalogue of Microorganisms (GCM) 10K type strain sequencing project: providing services to taxonomists for standard genome sequencing and annotation.</title>
        <authorList>
            <consortium name="The Broad Institute Genomics Platform"/>
            <consortium name="The Broad Institute Genome Sequencing Center for Infectious Disease"/>
            <person name="Wu L."/>
            <person name="Ma J."/>
        </authorList>
    </citation>
    <scope>NUCLEOTIDE SEQUENCE [LARGE SCALE GENOMIC DNA]</scope>
    <source>
        <strain evidence="3">JCM 19134</strain>
    </source>
</reference>
<accession>A0AAV3U0U6</accession>
<dbReference type="AlphaFoldDB" id="A0AAV3U0U6"/>
<dbReference type="PANTHER" id="PTHR43424:SF1">
    <property type="entry name" value="LOCUS PUTATIVE PROTEIN 1-RELATED"/>
    <property type="match status" value="1"/>
</dbReference>
<comment type="caution">
    <text evidence="2">The sequence shown here is derived from an EMBL/GenBank/DDBJ whole genome shotgun (WGS) entry which is preliminary data.</text>
</comment>
<evidence type="ECO:0000256" key="1">
    <source>
        <dbReference type="SAM" id="Phobius"/>
    </source>
</evidence>
<dbReference type="InterPro" id="IPR002528">
    <property type="entry name" value="MATE_fam"/>
</dbReference>
<feature type="transmembrane region" description="Helical" evidence="1">
    <location>
        <begin position="96"/>
        <end position="114"/>
    </location>
</feature>
<feature type="transmembrane region" description="Helical" evidence="1">
    <location>
        <begin position="53"/>
        <end position="76"/>
    </location>
</feature>
<evidence type="ECO:0000313" key="2">
    <source>
        <dbReference type="EMBL" id="GAA4939767.1"/>
    </source>
</evidence>
<feature type="transmembrane region" description="Helical" evidence="1">
    <location>
        <begin position="135"/>
        <end position="164"/>
    </location>
</feature>
<dbReference type="EMBL" id="BAABLX010000009">
    <property type="protein sequence ID" value="GAA4939767.1"/>
    <property type="molecule type" value="Genomic_DNA"/>
</dbReference>
<sequence length="190" mass="20950">MGVVGQPEDVALVRIAARMAEIVGLMRTIVLLQYRPMIASSFGQSDFRQLQRYTKIMVSLFLVGGLPIAIAMWIWSSSILLYFDPAFAGNDWVVRFYLLGILAMLIMGPTNAVLSMCDRESVASKNLLQSLGVKVILNLILMPFLGALGCAISSFVSLVFLGFLGRAGVRKALNLETSILVYFKNSDEKY</sequence>
<dbReference type="Proteomes" id="UP001409585">
    <property type="component" value="Unassembled WGS sequence"/>
</dbReference>
<proteinExistence type="predicted"/>
<organism evidence="2 3">
    <name type="scientific">Halioxenophilus aromaticivorans</name>
    <dbReference type="NCBI Taxonomy" id="1306992"/>
    <lineage>
        <taxon>Bacteria</taxon>
        <taxon>Pseudomonadati</taxon>
        <taxon>Pseudomonadota</taxon>
        <taxon>Gammaproteobacteria</taxon>
        <taxon>Alteromonadales</taxon>
        <taxon>Alteromonadaceae</taxon>
        <taxon>Halioxenophilus</taxon>
    </lineage>
</organism>
<evidence type="ECO:0008006" key="4">
    <source>
        <dbReference type="Google" id="ProtNLM"/>
    </source>
</evidence>
<protein>
    <recommendedName>
        <fullName evidence="4">Polysaccharide biosynthesis protein C-terminal domain-containing protein</fullName>
    </recommendedName>
</protein>
<evidence type="ECO:0000313" key="3">
    <source>
        <dbReference type="Proteomes" id="UP001409585"/>
    </source>
</evidence>
<dbReference type="GO" id="GO:0015297">
    <property type="term" value="F:antiporter activity"/>
    <property type="evidence" value="ECO:0007669"/>
    <property type="project" value="InterPro"/>
</dbReference>
<dbReference type="PANTHER" id="PTHR43424">
    <property type="entry name" value="LOCUS PUTATIVE PROTEIN 1-RELATED"/>
    <property type="match status" value="1"/>
</dbReference>